<feature type="non-terminal residue" evidence="1">
    <location>
        <position position="1"/>
    </location>
</feature>
<sequence length="351" mass="36672">QLALLRRTGAERRAALEGPGEEPGGGRAGRLAARLALELALALLVAGAFAELGSRRKVFDSGDDKANYVENQLIRPLDHPSAGQWAVRIREMLADGGVIGVWEPVSLAFKLLLVEAFGLECRVFTGAAVVLHAASCALAVELCLRLRRLLDGSRRGARVGLLHAWSAALLVGVHPLRVEPLAWASGLPFEISTALALLAALCHVAHRSGPGGGPPRLLARPLGPWRLASAVLLLLACNAKAAALGVVGALGALDLVLLWELHGGGGWRALAGRALALAADDGLLAAAAVASARGAFLASSGGDPGCRFAFTLWQRWLRASYMCVLYAVQQVWPADLCVLHAVPLQDIDGGT</sequence>
<accession>A0ABN9U473</accession>
<organism evidence="1 2">
    <name type="scientific">Prorocentrum cordatum</name>
    <dbReference type="NCBI Taxonomy" id="2364126"/>
    <lineage>
        <taxon>Eukaryota</taxon>
        <taxon>Sar</taxon>
        <taxon>Alveolata</taxon>
        <taxon>Dinophyceae</taxon>
        <taxon>Prorocentrales</taxon>
        <taxon>Prorocentraceae</taxon>
        <taxon>Prorocentrum</taxon>
    </lineage>
</organism>
<evidence type="ECO:0000313" key="1">
    <source>
        <dbReference type="EMBL" id="CAK0853677.1"/>
    </source>
</evidence>
<reference evidence="1" key="1">
    <citation type="submission" date="2023-10" db="EMBL/GenBank/DDBJ databases">
        <authorList>
            <person name="Chen Y."/>
            <person name="Shah S."/>
            <person name="Dougan E. K."/>
            <person name="Thang M."/>
            <person name="Chan C."/>
        </authorList>
    </citation>
    <scope>NUCLEOTIDE SEQUENCE [LARGE SCALE GENOMIC DNA]</scope>
</reference>
<dbReference type="EMBL" id="CAUYUJ010015415">
    <property type="protein sequence ID" value="CAK0853677.1"/>
    <property type="molecule type" value="Genomic_DNA"/>
</dbReference>
<protein>
    <submittedName>
        <fullName evidence="1">Uncharacterized protein</fullName>
    </submittedName>
</protein>
<dbReference type="Proteomes" id="UP001189429">
    <property type="component" value="Unassembled WGS sequence"/>
</dbReference>
<gene>
    <name evidence="1" type="ORF">PCOR1329_LOCUS45058</name>
</gene>
<evidence type="ECO:0000313" key="2">
    <source>
        <dbReference type="Proteomes" id="UP001189429"/>
    </source>
</evidence>
<name>A0ABN9U473_9DINO</name>
<comment type="caution">
    <text evidence="1">The sequence shown here is derived from an EMBL/GenBank/DDBJ whole genome shotgun (WGS) entry which is preliminary data.</text>
</comment>
<proteinExistence type="predicted"/>
<keyword evidence="2" id="KW-1185">Reference proteome</keyword>